<comment type="similarity">
    <text evidence="1">Belongs to the DNA polymerase type-Y family.</text>
</comment>
<dbReference type="PANTHER" id="PTHR46404:SF1">
    <property type="entry name" value="DNA POLYMERASE IOTA"/>
    <property type="match status" value="1"/>
</dbReference>
<dbReference type="GO" id="GO:0003684">
    <property type="term" value="F:damaged DNA binding"/>
    <property type="evidence" value="ECO:0007669"/>
    <property type="project" value="InterPro"/>
</dbReference>
<reference evidence="6" key="1">
    <citation type="submission" date="2025-08" db="UniProtKB">
        <authorList>
            <consortium name="Ensembl"/>
        </authorList>
    </citation>
    <scope>IDENTIFICATION</scope>
</reference>
<dbReference type="InterPro" id="IPR025527">
    <property type="entry name" value="HUWE1/Rev1_UBM"/>
</dbReference>
<dbReference type="Pfam" id="PF11799">
    <property type="entry name" value="IMS_C"/>
    <property type="match status" value="1"/>
</dbReference>
<feature type="region of interest" description="Disordered" evidence="4">
    <location>
        <begin position="563"/>
        <end position="597"/>
    </location>
</feature>
<dbReference type="FunFam" id="3.40.1170.60:FF:000006">
    <property type="entry name" value="DNA polymerase iota"/>
    <property type="match status" value="1"/>
</dbReference>
<evidence type="ECO:0000256" key="2">
    <source>
        <dbReference type="ARBA" id="ARBA00022634"/>
    </source>
</evidence>
<keyword evidence="3" id="KW-0808">Transferase</keyword>
<dbReference type="GO" id="GO:0016607">
    <property type="term" value="C:nuclear speck"/>
    <property type="evidence" value="ECO:0007669"/>
    <property type="project" value="Ensembl"/>
</dbReference>
<dbReference type="GO" id="GO:0006281">
    <property type="term" value="P:DNA repair"/>
    <property type="evidence" value="ECO:0007669"/>
    <property type="project" value="InterPro"/>
</dbReference>
<dbReference type="Gene3D" id="6.10.250.1630">
    <property type="match status" value="1"/>
</dbReference>
<dbReference type="PIRSF" id="PIRSF036603">
    <property type="entry name" value="DPol_eta"/>
    <property type="match status" value="1"/>
</dbReference>
<dbReference type="InterPro" id="IPR036775">
    <property type="entry name" value="DNA_pol_Y-fam_lit_finger_sf"/>
</dbReference>
<dbReference type="InterPro" id="IPR001126">
    <property type="entry name" value="UmuC"/>
</dbReference>
<dbReference type="GO" id="GO:0019985">
    <property type="term" value="P:translesion synthesis"/>
    <property type="evidence" value="ECO:0007669"/>
    <property type="project" value="TreeGrafter"/>
</dbReference>
<sequence>MHKCAAYPAPVRRPTIKGLSGTDVLICSGPLCSSRAGGSLGYDFGHLLRQEPRLAANSPGVSLGTAPHRVIVHTDLDCFYAQVEMLHNPELRGKPLCVQQKYLVVTCNYEARELGVKKLMSVKEANEKCPQLVLVNGEDLTKYREMSYKVTALLEEFSPLVERLGFDENFVDITEMVGKRLEQLQRDGSSKVAVSGHVYNNQAIDLDDTVHVRLVLGSQIAAEMREAMHSRLALTGCAGVASNKLLSKLVSGTFKPNQQTVLLPESCQDLIGSLDHIKKVPGIGYKTTKRLELLGVRTMCELQTFPPPLLEKELGVSVAQRIQKLSYGEDDSPVTPSGPPQSLSDEDSFKKCSSEGEVKKKIEELLANLLDRLDKDGRKPHTVRLTLRQFFPTNKWFTRESRQCPIPSHIIQKLGTGNCDVMSPLVDILMKLFHKMINVEMPFHLTLLNVCFSNLKAPPTHTKGSIGFYLTRVSPSSSSGQPALVSSGFKLPYKSQMGSCNFLPGDSTAAFESSLESQGCAQQPGIHDFPLHLLPAGIDQDIFIQLPRDIKEEIIFGKTRDRTPADEVLSQPFPSSGRALSISTQQQTSNSSPYSRGVNQNVRSVTFSKHFTVDATSSLRGDVQESTSSCILQEPLNYSENVLMSDSVGEAPMDVESTDPTVSNLQTQHFAEAHVVEKQKQPLGAPFQDEELGDATFIFPPNVDPKTFSELPTEVQKELLAEWKNRESPYHVGWGRRLADARCVLGKRPRT</sequence>
<dbReference type="Pfam" id="PF21999">
    <property type="entry name" value="IMS_HHH_1"/>
    <property type="match status" value="1"/>
</dbReference>
<dbReference type="InterPro" id="IPR017961">
    <property type="entry name" value="DNA_pol_Y-fam_little_finger"/>
</dbReference>
<protein>
    <submittedName>
        <fullName evidence="6">DNA polymerase iota</fullName>
    </submittedName>
</protein>
<evidence type="ECO:0000313" key="7">
    <source>
        <dbReference type="Proteomes" id="UP000694392"/>
    </source>
</evidence>
<evidence type="ECO:0000256" key="3">
    <source>
        <dbReference type="ARBA" id="ARBA00022679"/>
    </source>
</evidence>
<dbReference type="Pfam" id="PF14377">
    <property type="entry name" value="UBM"/>
    <property type="match status" value="2"/>
</dbReference>
<keyword evidence="2" id="KW-0237">DNA synthesis</keyword>
<dbReference type="SUPFAM" id="SSF56672">
    <property type="entry name" value="DNA/RNA polymerases"/>
    <property type="match status" value="1"/>
</dbReference>
<dbReference type="PANTHER" id="PTHR46404">
    <property type="entry name" value="DNA POLYMERASE IOTA"/>
    <property type="match status" value="1"/>
</dbReference>
<evidence type="ECO:0000259" key="5">
    <source>
        <dbReference type="PROSITE" id="PS50173"/>
    </source>
</evidence>
<dbReference type="InterPro" id="IPR043128">
    <property type="entry name" value="Rev_trsase/Diguanyl_cyclase"/>
</dbReference>
<dbReference type="GO" id="GO:0036464">
    <property type="term" value="C:cytoplasmic ribonucleoprotein granule"/>
    <property type="evidence" value="ECO:0007669"/>
    <property type="project" value="Ensembl"/>
</dbReference>
<evidence type="ECO:0000256" key="4">
    <source>
        <dbReference type="SAM" id="MobiDB-lite"/>
    </source>
</evidence>
<feature type="domain" description="UmuC" evidence="5">
    <location>
        <begin position="71"/>
        <end position="284"/>
    </location>
</feature>
<gene>
    <name evidence="6" type="primary">POLI</name>
</gene>
<dbReference type="Gene3D" id="3.30.70.270">
    <property type="match status" value="1"/>
</dbReference>
<dbReference type="Pfam" id="PF00817">
    <property type="entry name" value="IMS"/>
    <property type="match status" value="1"/>
</dbReference>
<dbReference type="Proteomes" id="UP000694392">
    <property type="component" value="Unplaced"/>
</dbReference>
<dbReference type="Gene3D" id="3.40.1170.60">
    <property type="match status" value="1"/>
</dbReference>
<dbReference type="FunFam" id="3.30.70.270:FF:000013">
    <property type="entry name" value="Polymerase (DNA directed) iota"/>
    <property type="match status" value="1"/>
</dbReference>
<organism evidence="6 7">
    <name type="scientific">Sphenodon punctatus</name>
    <name type="common">Tuatara</name>
    <name type="synonym">Hatteria punctata</name>
    <dbReference type="NCBI Taxonomy" id="8508"/>
    <lineage>
        <taxon>Eukaryota</taxon>
        <taxon>Metazoa</taxon>
        <taxon>Chordata</taxon>
        <taxon>Craniata</taxon>
        <taxon>Vertebrata</taxon>
        <taxon>Euteleostomi</taxon>
        <taxon>Lepidosauria</taxon>
        <taxon>Sphenodontia</taxon>
        <taxon>Sphenodontidae</taxon>
        <taxon>Sphenodon</taxon>
    </lineage>
</organism>
<feature type="compositionally biased region" description="Low complexity" evidence="4">
    <location>
        <begin position="581"/>
        <end position="595"/>
    </location>
</feature>
<evidence type="ECO:0000256" key="1">
    <source>
        <dbReference type="ARBA" id="ARBA00010945"/>
    </source>
</evidence>
<dbReference type="Ensembl" id="ENSSPUT00000024866.1">
    <property type="protein sequence ID" value="ENSSPUP00000023315.1"/>
    <property type="gene ID" value="ENSSPUG00000017687.1"/>
</dbReference>
<dbReference type="GO" id="GO:0003887">
    <property type="term" value="F:DNA-directed DNA polymerase activity"/>
    <property type="evidence" value="ECO:0007669"/>
    <property type="project" value="InterPro"/>
</dbReference>
<dbReference type="InterPro" id="IPR043502">
    <property type="entry name" value="DNA/RNA_pol_sf"/>
</dbReference>
<feature type="region of interest" description="Disordered" evidence="4">
    <location>
        <begin position="327"/>
        <end position="349"/>
    </location>
</feature>
<dbReference type="FunFam" id="3.30.1490.100:FF:000003">
    <property type="entry name" value="Polymerase (DNA directed) iota"/>
    <property type="match status" value="1"/>
</dbReference>
<name>A0A8D0HN49_SPHPU</name>
<keyword evidence="7" id="KW-1185">Reference proteome</keyword>
<proteinExistence type="inferred from homology"/>
<dbReference type="InterPro" id="IPR053848">
    <property type="entry name" value="IMS_HHH_1"/>
</dbReference>
<dbReference type="AlphaFoldDB" id="A0A8D0HN49"/>
<dbReference type="PROSITE" id="PS50173">
    <property type="entry name" value="UMUC"/>
    <property type="match status" value="1"/>
</dbReference>
<dbReference type="Gene3D" id="3.30.1490.100">
    <property type="entry name" value="DNA polymerase, Y-family, little finger domain"/>
    <property type="match status" value="1"/>
</dbReference>
<dbReference type="SUPFAM" id="SSF100879">
    <property type="entry name" value="Lesion bypass DNA polymerase (Y-family), little finger domain"/>
    <property type="match status" value="1"/>
</dbReference>
<dbReference type="Gene3D" id="1.10.150.20">
    <property type="entry name" value="5' to 3' exonuclease, C-terminal subdomain"/>
    <property type="match status" value="1"/>
</dbReference>
<evidence type="ECO:0000313" key="6">
    <source>
        <dbReference type="Ensembl" id="ENSSPUP00000023315.1"/>
    </source>
</evidence>
<reference evidence="6" key="2">
    <citation type="submission" date="2025-09" db="UniProtKB">
        <authorList>
            <consortium name="Ensembl"/>
        </authorList>
    </citation>
    <scope>IDENTIFICATION</scope>
</reference>
<dbReference type="GeneTree" id="ENSGT00940000159487"/>
<accession>A0A8D0HN49</accession>